<accession>A0ACB8T027</accession>
<keyword evidence="2" id="KW-1185">Reference proteome</keyword>
<reference evidence="1" key="1">
    <citation type="submission" date="2021-03" db="EMBL/GenBank/DDBJ databases">
        <authorList>
            <consortium name="DOE Joint Genome Institute"/>
            <person name="Ahrendt S."/>
            <person name="Looney B.P."/>
            <person name="Miyauchi S."/>
            <person name="Morin E."/>
            <person name="Drula E."/>
            <person name="Courty P.E."/>
            <person name="Chicoki N."/>
            <person name="Fauchery L."/>
            <person name="Kohler A."/>
            <person name="Kuo A."/>
            <person name="Labutti K."/>
            <person name="Pangilinan J."/>
            <person name="Lipzen A."/>
            <person name="Riley R."/>
            <person name="Andreopoulos W."/>
            <person name="He G."/>
            <person name="Johnson J."/>
            <person name="Barry K.W."/>
            <person name="Grigoriev I.V."/>
            <person name="Nagy L."/>
            <person name="Hibbett D."/>
            <person name="Henrissat B."/>
            <person name="Matheny P.B."/>
            <person name="Labbe J."/>
            <person name="Martin F."/>
        </authorList>
    </citation>
    <scope>NUCLEOTIDE SEQUENCE</scope>
    <source>
        <strain evidence="1">HHB10654</strain>
    </source>
</reference>
<proteinExistence type="predicted"/>
<comment type="caution">
    <text evidence="1">The sequence shown here is derived from an EMBL/GenBank/DDBJ whole genome shotgun (WGS) entry which is preliminary data.</text>
</comment>
<sequence length="256" mass="28515">MLKQALKIKAKPNQDAHRYNFGEFCLNCARHRSPTDGPRCSLCLSAAEPDLRRCADCLAVVYCSRACQRANRANHRGFCHIATWLLKYDNKISSTLARLLACQAWCERHISPLACAPAGRPPPPPAAEGSPDNVVLVIRLDADATHDFRLLDARYCSPKEVSALLDTVYRGSSASMEGVPTERSKVEAKMEQREGVISVLMVDVGSSYPFRVCVAHWVLGAETDALRMDWVEPLRTFQNLVEDMKSRTRDLTLSIP</sequence>
<reference evidence="1" key="2">
    <citation type="journal article" date="2022" name="New Phytol.">
        <title>Evolutionary transition to the ectomycorrhizal habit in the genomes of a hyperdiverse lineage of mushroom-forming fungi.</title>
        <authorList>
            <person name="Looney B."/>
            <person name="Miyauchi S."/>
            <person name="Morin E."/>
            <person name="Drula E."/>
            <person name="Courty P.E."/>
            <person name="Kohler A."/>
            <person name="Kuo A."/>
            <person name="LaButti K."/>
            <person name="Pangilinan J."/>
            <person name="Lipzen A."/>
            <person name="Riley R."/>
            <person name="Andreopoulos W."/>
            <person name="He G."/>
            <person name="Johnson J."/>
            <person name="Nolan M."/>
            <person name="Tritt A."/>
            <person name="Barry K.W."/>
            <person name="Grigoriev I.V."/>
            <person name="Nagy L.G."/>
            <person name="Hibbett D."/>
            <person name="Henrissat B."/>
            <person name="Matheny P.B."/>
            <person name="Labbe J."/>
            <person name="Martin F.M."/>
        </authorList>
    </citation>
    <scope>NUCLEOTIDE SEQUENCE</scope>
    <source>
        <strain evidence="1">HHB10654</strain>
    </source>
</reference>
<evidence type="ECO:0000313" key="2">
    <source>
        <dbReference type="Proteomes" id="UP000814140"/>
    </source>
</evidence>
<evidence type="ECO:0000313" key="1">
    <source>
        <dbReference type="EMBL" id="KAI0061802.1"/>
    </source>
</evidence>
<dbReference type="EMBL" id="MU277210">
    <property type="protein sequence ID" value="KAI0061802.1"/>
    <property type="molecule type" value="Genomic_DNA"/>
</dbReference>
<dbReference type="Proteomes" id="UP000814140">
    <property type="component" value="Unassembled WGS sequence"/>
</dbReference>
<name>A0ACB8T027_9AGAM</name>
<gene>
    <name evidence="1" type="ORF">BV25DRAFT_1916472</name>
</gene>
<organism evidence="1 2">
    <name type="scientific">Artomyces pyxidatus</name>
    <dbReference type="NCBI Taxonomy" id="48021"/>
    <lineage>
        <taxon>Eukaryota</taxon>
        <taxon>Fungi</taxon>
        <taxon>Dikarya</taxon>
        <taxon>Basidiomycota</taxon>
        <taxon>Agaricomycotina</taxon>
        <taxon>Agaricomycetes</taxon>
        <taxon>Russulales</taxon>
        <taxon>Auriscalpiaceae</taxon>
        <taxon>Artomyces</taxon>
    </lineage>
</organism>
<protein>
    <submittedName>
        <fullName evidence="1">Uncharacterized protein</fullName>
    </submittedName>
</protein>